<evidence type="ECO:0000313" key="2">
    <source>
        <dbReference type="Proteomes" id="UP000053904"/>
    </source>
</evidence>
<reference evidence="2" key="1">
    <citation type="journal article" date="2015" name="MBio">
        <title>Genome-Resolved Metagenomic Analysis Reveals Roles for Candidate Phyla and Other Microbial Community Members in Biogeochemical Transformations in Oil Reservoirs.</title>
        <authorList>
            <person name="Hu P."/>
            <person name="Tom L."/>
            <person name="Singh A."/>
            <person name="Thomas B.C."/>
            <person name="Baker B.J."/>
            <person name="Piceno Y.M."/>
            <person name="Andersen G.L."/>
            <person name="Banfield J.F."/>
        </authorList>
    </citation>
    <scope>NUCLEOTIDE SEQUENCE [LARGE SCALE GENOMIC DNA]</scope>
</reference>
<dbReference type="EMBL" id="LGGO01000085">
    <property type="protein sequence ID" value="KUK76928.1"/>
    <property type="molecule type" value="Genomic_DNA"/>
</dbReference>
<name>A0A101HHE2_9BACT</name>
<evidence type="ECO:0000313" key="1">
    <source>
        <dbReference type="EMBL" id="KUK76928.1"/>
    </source>
</evidence>
<accession>A0A101HHE2</accession>
<sequence length="211" mass="24848">MVATTHIEELKEYLSSLPLDIRSYDDGYEYKNPVLTLVDAVLSINRNYNNFVKPRLEIIKKSGIRSFTDLERELDKGDEYFMSFWNYRHPQRVVLLRNLLTYFRDFQQTNNIQGDVETLREWGNQSSVEKYKDWKIKGIAFTTYQYLRMLCGADTVKPDIHILRVVEEGIGRKVNPMNSVILIEHISKEMGIEARSLDHAIWQYSSSKRSK</sequence>
<proteinExistence type="predicted"/>
<comment type="caution">
    <text evidence="1">The sequence shown here is derived from an EMBL/GenBank/DDBJ whole genome shotgun (WGS) entry which is preliminary data.</text>
</comment>
<organism evidence="1 2">
    <name type="scientific">candidate division WS6 bacterium 34_10</name>
    <dbReference type="NCBI Taxonomy" id="1641389"/>
    <lineage>
        <taxon>Bacteria</taxon>
        <taxon>Candidatus Dojkabacteria</taxon>
    </lineage>
</organism>
<dbReference type="Proteomes" id="UP000053904">
    <property type="component" value="Unassembled WGS sequence"/>
</dbReference>
<dbReference type="AlphaFoldDB" id="A0A101HHE2"/>
<gene>
    <name evidence="1" type="ORF">XD93_0644</name>
</gene>
<protein>
    <submittedName>
        <fullName evidence="1">Uncharacterized protein</fullName>
    </submittedName>
</protein>